<name>A0ABZ0S256_9BACI</name>
<dbReference type="RefSeq" id="WP_319838070.1">
    <property type="nucleotide sequence ID" value="NZ_CP137624.1"/>
</dbReference>
<dbReference type="InterPro" id="IPR001119">
    <property type="entry name" value="SLH_dom"/>
</dbReference>
<feature type="domain" description="SLH" evidence="3">
    <location>
        <begin position="1397"/>
        <end position="1451"/>
    </location>
</feature>
<dbReference type="Gene3D" id="2.60.40.2700">
    <property type="match status" value="2"/>
</dbReference>
<dbReference type="InterPro" id="IPR013783">
    <property type="entry name" value="Ig-like_fold"/>
</dbReference>
<dbReference type="NCBIfam" id="TIGR02543">
    <property type="entry name" value="List_Bact_rpt"/>
    <property type="match status" value="6"/>
</dbReference>
<dbReference type="Pfam" id="PF09479">
    <property type="entry name" value="Flg_new"/>
    <property type="match status" value="6"/>
</dbReference>
<dbReference type="InterPro" id="IPR051465">
    <property type="entry name" value="Cell_Envelope_Struct_Comp"/>
</dbReference>
<evidence type="ECO:0000313" key="4">
    <source>
        <dbReference type="EMBL" id="WPK13591.1"/>
    </source>
</evidence>
<sequence>MGKKKGFIYLLVVCMLFMNVPIPSYVAASDTTPIVIDNIVDSIENTWVMKVVGLAEGNTGILYSTSDDDWNTIKVRYKVFSITGAVLSDISVSDMMGARATNVSGANAYAIAGGRTVITWEGTSNGCGGAFQFVIVAKDGTAIKTATDISTASAPYNCYTGMTELSNGNLAFMWQNTGDEYLYRIFNAAGNALTSPTSVEKGGTRQDSFPHNSTYTHSLSANDQGQFLITYDIYQNNNYIGAMYDDDGTRRLTNGVHHFYLAPKPSNASSYNIGLKNGHFGVFFRTNTTLSMDIINSQGQVQKTISSDLVYQDNQGGAVALKNGEFLVYDTSTQGNSTYLYTKHYSADGTLVKDWTQRDTTTVINHNLGLYYSVEPLIFAGYDSGFGFYNTATNKLNLYDVGTTGPPSISEHPSNQMIVAGQNASFTVAATNATAYQWQVNTGSGYQNITDNAMYSGAMTATLQVSNVSVSMNSYLYRVVINGTVNSNAATLTVNPLVNAATPTIMTQSSHQTILVNGARTLNVAATVADGGALSYQWYSQTTNNNSGGTAIVGATSATYTVPTNVVGTTYYYVIITNTNNSVNGTQTATTTSNAVRVIVHDPPTFTVSETGTWAFTPLTVGYTTSQRDALKRSVTLTKVGIGAIENLAVSFSGGVNSSFMTGTVQPDTLDDGVESAVMQVFPKVGLPAGTYTETVTITADGGLSESFQVSITINPLVNAATPVIQIQPVSEIVYKGDYVVLSVGATISDNGQLHYQWFRNTGNNTLSGIPIDGANDATYEVPTDTEGTSYYYVAVININNSVNGNKNASEYSNVAEIKVNPLIEHTVTFNLNGGSMIDPTTVVIIDGQKVNKPADPMKVGHTFAGWYKDSGLNTEWNFDTDIVLEDMTLYAKWEANPHIVTFETNGGTTVDTAIVLYGEIMSKPLNPVKEGYTFVGWYKEVTLDTEWNFATDVVTEDMILYAKWSTNPYTVTFNTNGGTTINTETVQYGDQIQQPTDPTKVGHTFVGWYKDSGLNIEWDFATDVVTEPTILYAKWQANSYTIAFDTNGGTAITTETVNYGNKMNPPTPPTKAEHTFVGWYKDSTLNSEWDFATDIVTENTTLYAKWAVNSYKVTFNTNGGTAINTEIVHYGDKLKQPANPTKAEHTFVGWYKDSGLNLPWNFVLDTVAEDMILYAKWAVNPPPTGGEGTTGPSTPEVPTPTKIKIAFDIGGGTILDTIEITYNTTIRDLPLPKKEGFEFLGWYQDQELTKKWSDETRVIANMTLYAKWEEIKQPVTPQPSVPFNDVEQHWAKEMITELTAQGIIKGYEDGSFRPNEPINRQHVAALVARAFTLKQIRTSENFSDVSLENPYYEAIMMLQQAGIVDGENGLFNPKESITRAQVAKILVSVLQLTPEGTSSFKDVSSKHWSAGYIAALERAGITLGDNGYFYPNSPITRAQLVAFLYRALHY</sequence>
<dbReference type="Pfam" id="PF00395">
    <property type="entry name" value="SLH"/>
    <property type="match status" value="3"/>
</dbReference>
<keyword evidence="5" id="KW-1185">Reference proteome</keyword>
<dbReference type="EMBL" id="CP137624">
    <property type="protein sequence ID" value="WPK13591.1"/>
    <property type="molecule type" value="Genomic_DNA"/>
</dbReference>
<comment type="subcellular location">
    <subcellularLocation>
        <location evidence="1">Cell envelope</location>
    </subcellularLocation>
</comment>
<evidence type="ECO:0000259" key="3">
    <source>
        <dbReference type="PROSITE" id="PS51272"/>
    </source>
</evidence>
<dbReference type="Gene3D" id="2.60.40.4270">
    <property type="entry name" value="Listeria-Bacteroides repeat domain"/>
    <property type="match status" value="6"/>
</dbReference>
<keyword evidence="2" id="KW-0732">Signal</keyword>
<evidence type="ECO:0000256" key="1">
    <source>
        <dbReference type="ARBA" id="ARBA00004196"/>
    </source>
</evidence>
<accession>A0ABZ0S256</accession>
<feature type="domain" description="SLH" evidence="3">
    <location>
        <begin position="1343"/>
        <end position="1396"/>
    </location>
</feature>
<dbReference type="PROSITE" id="PS51272">
    <property type="entry name" value="SLH"/>
    <property type="match status" value="3"/>
</dbReference>
<gene>
    <name evidence="4" type="ORF">R6U77_07965</name>
</gene>
<dbReference type="Proteomes" id="UP001322664">
    <property type="component" value="Chromosome"/>
</dbReference>
<proteinExistence type="predicted"/>
<dbReference type="Gene3D" id="2.60.40.10">
    <property type="entry name" value="Immunoglobulins"/>
    <property type="match status" value="1"/>
</dbReference>
<dbReference type="InterPro" id="IPR042229">
    <property type="entry name" value="Listeria/Bacterioides_rpt_sf"/>
</dbReference>
<organism evidence="4 5">
    <name type="scientific">Lysinibacillus louembei</name>
    <dbReference type="NCBI Taxonomy" id="1470088"/>
    <lineage>
        <taxon>Bacteria</taxon>
        <taxon>Bacillati</taxon>
        <taxon>Bacillota</taxon>
        <taxon>Bacilli</taxon>
        <taxon>Bacillales</taxon>
        <taxon>Bacillaceae</taxon>
        <taxon>Lysinibacillus</taxon>
    </lineage>
</organism>
<dbReference type="PANTHER" id="PTHR43308:SF5">
    <property type="entry name" value="S-LAYER PROTEIN _ PEPTIDOGLYCAN ENDO-BETA-N-ACETYLGLUCOSAMINIDASE"/>
    <property type="match status" value="1"/>
</dbReference>
<evidence type="ECO:0000256" key="2">
    <source>
        <dbReference type="ARBA" id="ARBA00022729"/>
    </source>
</evidence>
<dbReference type="InterPro" id="IPR013378">
    <property type="entry name" value="InlB-like_B-rpt"/>
</dbReference>
<protein>
    <submittedName>
        <fullName evidence="4">InlB B-repeat-containing protein</fullName>
    </submittedName>
</protein>
<dbReference type="PANTHER" id="PTHR43308">
    <property type="entry name" value="OUTER MEMBRANE PROTEIN ALPHA-RELATED"/>
    <property type="match status" value="1"/>
</dbReference>
<feature type="domain" description="SLH" evidence="3">
    <location>
        <begin position="1279"/>
        <end position="1342"/>
    </location>
</feature>
<reference evidence="4 5" key="1">
    <citation type="submission" date="2023-09" db="EMBL/GenBank/DDBJ databases">
        <authorList>
            <person name="Page C.A."/>
            <person name="Perez-Diaz I.M."/>
        </authorList>
    </citation>
    <scope>NUCLEOTIDE SEQUENCE [LARGE SCALE GENOMIC DNA]</scope>
    <source>
        <strain evidence="4 5">Ll15</strain>
    </source>
</reference>
<evidence type="ECO:0000313" key="5">
    <source>
        <dbReference type="Proteomes" id="UP001322664"/>
    </source>
</evidence>